<evidence type="ECO:0000256" key="4">
    <source>
        <dbReference type="ARBA" id="ARBA00023136"/>
    </source>
</evidence>
<keyword evidence="2 5" id="KW-0812">Transmembrane</keyword>
<dbReference type="InterPro" id="IPR018499">
    <property type="entry name" value="Tetraspanin/Peripherin"/>
</dbReference>
<evidence type="ECO:0008006" key="8">
    <source>
        <dbReference type="Google" id="ProtNLM"/>
    </source>
</evidence>
<dbReference type="Proteomes" id="UP000215902">
    <property type="component" value="Unassembled WGS sequence"/>
</dbReference>
<dbReference type="AlphaFoldDB" id="A0A267EJH5"/>
<reference evidence="6 7" key="1">
    <citation type="submission" date="2017-06" db="EMBL/GenBank/DDBJ databases">
        <title>A platform for efficient transgenesis in Macrostomum lignano, a flatworm model organism for stem cell research.</title>
        <authorList>
            <person name="Berezikov E."/>
        </authorList>
    </citation>
    <scope>NUCLEOTIDE SEQUENCE [LARGE SCALE GENOMIC DNA]</scope>
    <source>
        <strain evidence="6">DV1</strain>
        <tissue evidence="6">Whole organism</tissue>
    </source>
</reference>
<dbReference type="Gene3D" id="1.10.1450.10">
    <property type="entry name" value="Tetraspanin"/>
    <property type="match status" value="1"/>
</dbReference>
<dbReference type="PANTHER" id="PTHR19282:SF544">
    <property type="entry name" value="TETRASPANIN"/>
    <property type="match status" value="1"/>
</dbReference>
<feature type="transmembrane region" description="Helical" evidence="5">
    <location>
        <begin position="256"/>
        <end position="277"/>
    </location>
</feature>
<proteinExistence type="predicted"/>
<evidence type="ECO:0000256" key="5">
    <source>
        <dbReference type="SAM" id="Phobius"/>
    </source>
</evidence>
<dbReference type="Pfam" id="PF00335">
    <property type="entry name" value="Tetraspanin"/>
    <property type="match status" value="1"/>
</dbReference>
<dbReference type="STRING" id="282301.A0A267EJH5"/>
<dbReference type="PANTHER" id="PTHR19282">
    <property type="entry name" value="TETRASPANIN"/>
    <property type="match status" value="1"/>
</dbReference>
<evidence type="ECO:0000313" key="7">
    <source>
        <dbReference type="Proteomes" id="UP000215902"/>
    </source>
</evidence>
<protein>
    <recommendedName>
        <fullName evidence="8">Tetraspanin</fullName>
    </recommendedName>
</protein>
<dbReference type="SUPFAM" id="SSF48652">
    <property type="entry name" value="Tetraspanin"/>
    <property type="match status" value="1"/>
</dbReference>
<feature type="transmembrane region" description="Helical" evidence="5">
    <location>
        <begin position="6"/>
        <end position="28"/>
    </location>
</feature>
<comment type="subcellular location">
    <subcellularLocation>
        <location evidence="1">Membrane</location>
        <topology evidence="1">Multi-pass membrane protein</topology>
    </subcellularLocation>
</comment>
<evidence type="ECO:0000256" key="2">
    <source>
        <dbReference type="ARBA" id="ARBA00022692"/>
    </source>
</evidence>
<evidence type="ECO:0000256" key="3">
    <source>
        <dbReference type="ARBA" id="ARBA00022989"/>
    </source>
</evidence>
<feature type="transmembrane region" description="Helical" evidence="5">
    <location>
        <begin position="66"/>
        <end position="89"/>
    </location>
</feature>
<name>A0A267EJH5_9PLAT</name>
<dbReference type="GO" id="GO:0005886">
    <property type="term" value="C:plasma membrane"/>
    <property type="evidence" value="ECO:0007669"/>
    <property type="project" value="TreeGrafter"/>
</dbReference>
<keyword evidence="3 5" id="KW-1133">Transmembrane helix</keyword>
<keyword evidence="4 5" id="KW-0472">Membrane</keyword>
<dbReference type="EMBL" id="NIVC01002008">
    <property type="protein sequence ID" value="PAA61661.1"/>
    <property type="molecule type" value="Genomic_DNA"/>
</dbReference>
<gene>
    <name evidence="6" type="ORF">BOX15_Mlig010282g2</name>
</gene>
<organism evidence="6 7">
    <name type="scientific">Macrostomum lignano</name>
    <dbReference type="NCBI Taxonomy" id="282301"/>
    <lineage>
        <taxon>Eukaryota</taxon>
        <taxon>Metazoa</taxon>
        <taxon>Spiralia</taxon>
        <taxon>Lophotrochozoa</taxon>
        <taxon>Platyhelminthes</taxon>
        <taxon>Rhabditophora</taxon>
        <taxon>Macrostomorpha</taxon>
        <taxon>Macrostomida</taxon>
        <taxon>Macrostomidae</taxon>
        <taxon>Macrostomum</taxon>
    </lineage>
</organism>
<evidence type="ECO:0000313" key="6">
    <source>
        <dbReference type="EMBL" id="PAA61661.1"/>
    </source>
</evidence>
<keyword evidence="7" id="KW-1185">Reference proteome</keyword>
<dbReference type="InterPro" id="IPR008952">
    <property type="entry name" value="Tetraspanin_EC2_sf"/>
</dbReference>
<comment type="caution">
    <text evidence="6">The sequence shown here is derived from an EMBL/GenBank/DDBJ whole genome shotgun (WGS) entry which is preliminary data.</text>
</comment>
<sequence length="297" mass="32343">MLNCLIFINSLAFVAGGFIICLGVWILLATDSLMQTLASFDKSLKSGISIEKLFDIIEAKGLVRTIAFVTIGGGGIAMLVASTGILAVLKRSRALGISYKLVLLCLLAGQMIFTAVLLLKKPTIEKQMRIMLLKAQAKYFVARTQYFNQTGDLRISHTRFFEHMHISFKCCGVAKPHDIVKSASYQRSRTRDPDFNEVLPASCCKISNRGEALADLAPLMLVDENCPLTENSTSMYTQPCIAPVSRLVDKLTLPGLIMSGIFILVLASAAGMIAAQLCNGFDDFDSDSYSDSDSDSD</sequence>
<feature type="transmembrane region" description="Helical" evidence="5">
    <location>
        <begin position="101"/>
        <end position="119"/>
    </location>
</feature>
<accession>A0A267EJH5</accession>
<evidence type="ECO:0000256" key="1">
    <source>
        <dbReference type="ARBA" id="ARBA00004141"/>
    </source>
</evidence>